<sequence length="56" mass="6195">VILTANVPFTETRGGVIFTSMDAGVSFRSVQLPFHPAQAIQFHYQDPKYLAVISID</sequence>
<evidence type="ECO:0000313" key="1">
    <source>
        <dbReference type="EMBL" id="KAL0195491.1"/>
    </source>
</evidence>
<proteinExistence type="predicted"/>
<dbReference type="Proteomes" id="UP001529510">
    <property type="component" value="Unassembled WGS sequence"/>
</dbReference>
<evidence type="ECO:0008006" key="3">
    <source>
        <dbReference type="Google" id="ProtNLM"/>
    </source>
</evidence>
<protein>
    <recommendedName>
        <fullName evidence="3">Sortilin N-terminal domain-containing protein</fullName>
    </recommendedName>
</protein>
<reference evidence="1 2" key="1">
    <citation type="submission" date="2024-05" db="EMBL/GenBank/DDBJ databases">
        <title>Genome sequencing and assembly of Indian major carp, Cirrhinus mrigala (Hamilton, 1822).</title>
        <authorList>
            <person name="Mohindra V."/>
            <person name="Chowdhury L.M."/>
            <person name="Lal K."/>
            <person name="Jena J.K."/>
        </authorList>
    </citation>
    <scope>NUCLEOTIDE SEQUENCE [LARGE SCALE GENOMIC DNA]</scope>
    <source>
        <strain evidence="1">CM1030</strain>
        <tissue evidence="1">Blood</tissue>
    </source>
</reference>
<organism evidence="1 2">
    <name type="scientific">Cirrhinus mrigala</name>
    <name type="common">Mrigala</name>
    <dbReference type="NCBI Taxonomy" id="683832"/>
    <lineage>
        <taxon>Eukaryota</taxon>
        <taxon>Metazoa</taxon>
        <taxon>Chordata</taxon>
        <taxon>Craniata</taxon>
        <taxon>Vertebrata</taxon>
        <taxon>Euteleostomi</taxon>
        <taxon>Actinopterygii</taxon>
        <taxon>Neopterygii</taxon>
        <taxon>Teleostei</taxon>
        <taxon>Ostariophysi</taxon>
        <taxon>Cypriniformes</taxon>
        <taxon>Cyprinidae</taxon>
        <taxon>Labeoninae</taxon>
        <taxon>Labeonini</taxon>
        <taxon>Cirrhinus</taxon>
    </lineage>
</organism>
<name>A0ABD0RAF8_CIRMR</name>
<feature type="non-terminal residue" evidence="1">
    <location>
        <position position="1"/>
    </location>
</feature>
<feature type="non-terminal residue" evidence="1">
    <location>
        <position position="56"/>
    </location>
</feature>
<evidence type="ECO:0000313" key="2">
    <source>
        <dbReference type="Proteomes" id="UP001529510"/>
    </source>
</evidence>
<comment type="caution">
    <text evidence="1">The sequence shown here is derived from an EMBL/GenBank/DDBJ whole genome shotgun (WGS) entry which is preliminary data.</text>
</comment>
<gene>
    <name evidence="1" type="ORF">M9458_009063</name>
</gene>
<dbReference type="AlphaFoldDB" id="A0ABD0RAF8"/>
<keyword evidence="2" id="KW-1185">Reference proteome</keyword>
<dbReference type="EMBL" id="JAMKFB020000004">
    <property type="protein sequence ID" value="KAL0195491.1"/>
    <property type="molecule type" value="Genomic_DNA"/>
</dbReference>
<accession>A0ABD0RAF8</accession>